<gene>
    <name evidence="4" type="ORF">EW139_02475</name>
</gene>
<feature type="compositionally biased region" description="Basic and acidic residues" evidence="2">
    <location>
        <begin position="781"/>
        <end position="797"/>
    </location>
</feature>
<name>A0ABX5SI60_9LACO</name>
<dbReference type="NCBIfam" id="TIGR01167">
    <property type="entry name" value="LPXTG_anchor"/>
    <property type="match status" value="1"/>
</dbReference>
<evidence type="ECO:0000256" key="2">
    <source>
        <dbReference type="SAM" id="MobiDB-lite"/>
    </source>
</evidence>
<sequence length="965" mass="102102">MNNHKMTRRERYAVKTPTQKLGVATATAITLATIATGTTKASADSVQPTTSTPEQATPSTQPDEKAQATANYDAAKASEAQKLADAQAQQKAQEEATAKANAEAEAAKQAANEKAQADAQAQQKATDEANAQEAAQKAAEQEAANQAAQAQAQKDAEVAQQAEIAKQQQEAADFAAQQAKETGSAQEQRDAVTAQNQQDIANAQAAKAAQDATIEANAKAEQDAAKGRQDEANKLADATQKADTTTAQIKQADETKAQTEANTKAEANQTHSNVTSEKASQATVDAAQKTVNNSSSKTVKPAIPANPYDDNAFNEEHLIEEEGNLPTHISDPHIPASHVNDAGYYDYYPYSGENDTTAKINGDATTAQQAELSDYAMTLINSYRTANGKSAGILSTNNQKAVDESVKYRKEAGAGFTHTQSLGSSATTKTTQAYADLNLFNNSENMGVSSLSELTMLSAKTALLNMITAMIYQDGAHGNGHLRNFMTNDLRMAFALQQSTAGDYPYIFIFQGSEINDKSNPANADDQPLTLKSAAQIEAARGGNNDAAVKALVAAQTSLEQLQKDNAKKLADVRINNKQALDNINTKYAKIIADITTSHDATIANNATSYANDVAQIKALATAQHNDNATKLAETLATLKDNYDAKLANIKDVPADELAAKKASDKAKFEQSQVQALADFKADQAKAESALETKLANDLATFKAQLDADVASKAEAGAKNLDALKASNDKAYNDLVAANAQALANLKDSNAKSYAKAQADSQAYLDSINPANAKPATPNKPADKPTTETPSKTDDGVKPSSVGSMTLDEYYAKLKETAINQTTGASNHSPKSTTNQQTSTNNDHTTQAYFDRLVQLDHSTLPVGGSNQTTNNQANVVTPGSNNQHNDNVVYDASAKVLNTVTAVQNKKVIATLPSNDAISNVPQSPVDLPKTGVESSKSLAVLVGMVGLLGISVYVPKHMKNKRV</sequence>
<dbReference type="EMBL" id="CP037939">
    <property type="protein sequence ID" value="QBR47042.1"/>
    <property type="molecule type" value="Genomic_DNA"/>
</dbReference>
<dbReference type="NCBIfam" id="TIGR04320">
    <property type="entry name" value="Surf_Exclu_PgrA"/>
    <property type="match status" value="1"/>
</dbReference>
<feature type="coiled-coil region" evidence="1">
    <location>
        <begin position="545"/>
        <end position="572"/>
    </location>
</feature>
<keyword evidence="3" id="KW-0812">Transmembrane</keyword>
<evidence type="ECO:0000313" key="4">
    <source>
        <dbReference type="EMBL" id="QBR47042.1"/>
    </source>
</evidence>
<feature type="compositionally biased region" description="Low complexity" evidence="2">
    <location>
        <begin position="80"/>
        <end position="91"/>
    </location>
</feature>
<feature type="compositionally biased region" description="Low complexity" evidence="2">
    <location>
        <begin position="833"/>
        <end position="843"/>
    </location>
</feature>
<feature type="compositionally biased region" description="Polar residues" evidence="2">
    <location>
        <begin position="258"/>
        <end position="298"/>
    </location>
</feature>
<feature type="transmembrane region" description="Helical" evidence="3">
    <location>
        <begin position="939"/>
        <end position="956"/>
    </location>
</feature>
<feature type="compositionally biased region" description="Basic and acidic residues" evidence="2">
    <location>
        <begin position="218"/>
        <end position="234"/>
    </location>
</feature>
<dbReference type="RefSeq" id="WP_013103175.1">
    <property type="nucleotide sequence ID" value="NZ_CP037939.1"/>
</dbReference>
<keyword evidence="3" id="KW-1133">Transmembrane helix</keyword>
<feature type="region of interest" description="Disordered" evidence="2">
    <location>
        <begin position="768"/>
        <end position="804"/>
    </location>
</feature>
<evidence type="ECO:0000256" key="1">
    <source>
        <dbReference type="SAM" id="Coils"/>
    </source>
</evidence>
<proteinExistence type="predicted"/>
<feature type="compositionally biased region" description="Low complexity" evidence="2">
    <location>
        <begin position="769"/>
        <end position="780"/>
    </location>
</feature>
<evidence type="ECO:0000313" key="5">
    <source>
        <dbReference type="Proteomes" id="UP000295756"/>
    </source>
</evidence>
<feature type="compositionally biased region" description="Low complexity" evidence="2">
    <location>
        <begin position="235"/>
        <end position="250"/>
    </location>
</feature>
<feature type="compositionally biased region" description="Polar residues" evidence="2">
    <location>
        <begin position="42"/>
        <end position="61"/>
    </location>
</feature>
<feature type="region of interest" description="Disordered" evidence="2">
    <location>
        <begin position="217"/>
        <end position="308"/>
    </location>
</feature>
<keyword evidence="1" id="KW-0175">Coiled coil</keyword>
<feature type="region of interest" description="Disordered" evidence="2">
    <location>
        <begin position="822"/>
        <end position="843"/>
    </location>
</feature>
<evidence type="ECO:0000256" key="3">
    <source>
        <dbReference type="SAM" id="Phobius"/>
    </source>
</evidence>
<feature type="region of interest" description="Disordered" evidence="2">
    <location>
        <begin position="38"/>
        <end position="199"/>
    </location>
</feature>
<dbReference type="Proteomes" id="UP000295756">
    <property type="component" value="Chromosome"/>
</dbReference>
<keyword evidence="5" id="KW-1185">Reference proteome</keyword>
<feature type="compositionally biased region" description="Low complexity" evidence="2">
    <location>
        <begin position="98"/>
        <end position="179"/>
    </location>
</feature>
<dbReference type="InterPro" id="IPR027607">
    <property type="entry name" value="Surf_Exclu_SEC10/PgrA"/>
</dbReference>
<keyword evidence="3" id="KW-0472">Membrane</keyword>
<feature type="compositionally biased region" description="Polar residues" evidence="2">
    <location>
        <begin position="822"/>
        <end position="832"/>
    </location>
</feature>
<organism evidence="4 5">
    <name type="scientific">Leuconostoc kimchii</name>
    <dbReference type="NCBI Taxonomy" id="136609"/>
    <lineage>
        <taxon>Bacteria</taxon>
        <taxon>Bacillati</taxon>
        <taxon>Bacillota</taxon>
        <taxon>Bacilli</taxon>
        <taxon>Lactobacillales</taxon>
        <taxon>Lactobacillaceae</taxon>
        <taxon>Leuconostoc</taxon>
    </lineage>
</organism>
<protein>
    <submittedName>
        <fullName evidence="4">SEC10/PgrA surface exclusion domain-containing protein</fullName>
    </submittedName>
</protein>
<accession>A0ABX5SI60</accession>
<reference evidence="4 5" key="1">
    <citation type="submission" date="2019-03" db="EMBL/GenBank/DDBJ databases">
        <title>Complete Genome Sequence of Leuconostoc kimchii strain NKJ218 Isolated from Homemade Kimchi.</title>
        <authorList>
            <person name="Jung J.Y."/>
            <person name="Jin H.M."/>
            <person name="Jung J.-W."/>
            <person name="Lee S.-Y."/>
            <person name="Ryu B.-G."/>
            <person name="Han S.-S."/>
            <person name="Kang H.K."/>
            <person name="Choi H.W."/>
            <person name="Chung E.J."/>
            <person name="Choi K.-M."/>
        </authorList>
    </citation>
    <scope>NUCLEOTIDE SEQUENCE [LARGE SCALE GENOMIC DNA]</scope>
    <source>
        <strain evidence="4 5">NKJ218</strain>
    </source>
</reference>